<gene>
    <name evidence="1" type="ORF">MCOR_20068</name>
</gene>
<evidence type="ECO:0000313" key="1">
    <source>
        <dbReference type="EMBL" id="CAC5384430.1"/>
    </source>
</evidence>
<sequence>MIGKPATDLLIDEVWSSLEPVDEKITKDDTTSNLSQMCPCQQEIKQGPVDIATGLEEDISYICGMDFFPDDHPLQKICCVLAGIHCATEVSAHFYSSRLKFRPVCYVCGIDSSLKDISVEERSSYQSVHPVCTNCFNSGHLSRKRGEKKAKTRKH</sequence>
<dbReference type="EMBL" id="CACVKT020003571">
    <property type="protein sequence ID" value="CAC5384430.1"/>
    <property type="molecule type" value="Genomic_DNA"/>
</dbReference>
<keyword evidence="2" id="KW-1185">Reference proteome</keyword>
<evidence type="ECO:0000313" key="2">
    <source>
        <dbReference type="Proteomes" id="UP000507470"/>
    </source>
</evidence>
<dbReference type="Proteomes" id="UP000507470">
    <property type="component" value="Unassembled WGS sequence"/>
</dbReference>
<reference evidence="1 2" key="1">
    <citation type="submission" date="2020-06" db="EMBL/GenBank/DDBJ databases">
        <authorList>
            <person name="Li R."/>
            <person name="Bekaert M."/>
        </authorList>
    </citation>
    <scope>NUCLEOTIDE SEQUENCE [LARGE SCALE GENOMIC DNA]</scope>
    <source>
        <strain evidence="2">wild</strain>
    </source>
</reference>
<accession>A0A6J8BMX3</accession>
<dbReference type="AlphaFoldDB" id="A0A6J8BMX3"/>
<name>A0A6J8BMX3_MYTCO</name>
<proteinExistence type="predicted"/>
<organism evidence="1 2">
    <name type="scientific">Mytilus coruscus</name>
    <name type="common">Sea mussel</name>
    <dbReference type="NCBI Taxonomy" id="42192"/>
    <lineage>
        <taxon>Eukaryota</taxon>
        <taxon>Metazoa</taxon>
        <taxon>Spiralia</taxon>
        <taxon>Lophotrochozoa</taxon>
        <taxon>Mollusca</taxon>
        <taxon>Bivalvia</taxon>
        <taxon>Autobranchia</taxon>
        <taxon>Pteriomorphia</taxon>
        <taxon>Mytilida</taxon>
        <taxon>Mytiloidea</taxon>
        <taxon>Mytilidae</taxon>
        <taxon>Mytilinae</taxon>
        <taxon>Mytilus</taxon>
    </lineage>
</organism>
<protein>
    <submittedName>
        <fullName evidence="1">Uncharacterized protein</fullName>
    </submittedName>
</protein>